<name>A0A0C3PB73_PISTI</name>
<dbReference type="HOGENOM" id="CLU_001248_4_0_1"/>
<dbReference type="Pfam" id="PF20209">
    <property type="entry name" value="DUF6570"/>
    <property type="match status" value="1"/>
</dbReference>
<dbReference type="STRING" id="870435.A0A0C3PB73"/>
<gene>
    <name evidence="3" type="ORF">M404DRAFT_21123</name>
</gene>
<dbReference type="InterPro" id="IPR025476">
    <property type="entry name" value="Helitron_helicase-like"/>
</dbReference>
<dbReference type="Proteomes" id="UP000054217">
    <property type="component" value="Unassembled WGS sequence"/>
</dbReference>
<protein>
    <submittedName>
        <fullName evidence="3">Uncharacterized protein</fullName>
    </submittedName>
</protein>
<proteinExistence type="predicted"/>
<dbReference type="EMBL" id="KN831951">
    <property type="protein sequence ID" value="KIO10905.1"/>
    <property type="molecule type" value="Genomic_DNA"/>
</dbReference>
<evidence type="ECO:0000313" key="3">
    <source>
        <dbReference type="EMBL" id="KIO10905.1"/>
    </source>
</evidence>
<sequence>MPEVEHHAHNLWQGLLLLKAHMDETGTGWVCVDCLRALSGDRMPKLALNNNMWLGDAPLVLRKLTFAETLLVARHYPCCYIFKLYPKDGSHGYNPAHLQRGMAGNVTLYEVNTLAIANMVEGSMMPQEVTTLSNVIAITFMGTRTLPKNWMSHTFQARREAVHEALLWLKANNHLYHDITISTQRLMTLPDDEILVEIEAIIWCEDDAAVAVQENEGYVQDSIDDEMETTDEVNEDDIDVAVNSDCGSAGVDDETKDDEADVIPLHALGVMDTDLARVSSSELMMYVLANLMDATQEGGYVVCHSVRPIGDFGKNTIENGTPNPLAAAFLCLFPYGLGGVEAECSINVSLCEHARWAMQYYDRHFVVHHAFPFMIFAMIQKWDAMRSTHLQMQRKDFERDALVLSCLTVVDLRKAEEEEGRKAKISNPRVRALQKHVVAANSKVEGSDNARTQYRGMIWGTCLFLGGPMIWMTINPADVHDLIAQVLAGEAINLDKFDVLGGPDSHQRAINIASNPYAAAKFFNLLIESTLECLLGIKRRLSRTTSEMGILGELSGYFGVVEAQGRGTLHVHMLLWLAGNPDPEEMQQLLQTPAFCEKIREYIWENIRAHLDDITEEDLKMMP</sequence>
<reference evidence="3 4" key="1">
    <citation type="submission" date="2014-04" db="EMBL/GenBank/DDBJ databases">
        <authorList>
            <consortium name="DOE Joint Genome Institute"/>
            <person name="Kuo A."/>
            <person name="Kohler A."/>
            <person name="Costa M.D."/>
            <person name="Nagy L.G."/>
            <person name="Floudas D."/>
            <person name="Copeland A."/>
            <person name="Barry K.W."/>
            <person name="Cichocki N."/>
            <person name="Veneault-Fourrey C."/>
            <person name="LaButti K."/>
            <person name="Lindquist E.A."/>
            <person name="Lipzen A."/>
            <person name="Lundell T."/>
            <person name="Morin E."/>
            <person name="Murat C."/>
            <person name="Sun H."/>
            <person name="Tunlid A."/>
            <person name="Henrissat B."/>
            <person name="Grigoriev I.V."/>
            <person name="Hibbett D.S."/>
            <person name="Martin F."/>
            <person name="Nordberg H.P."/>
            <person name="Cantor M.N."/>
            <person name="Hua S.X."/>
        </authorList>
    </citation>
    <scope>NUCLEOTIDE SEQUENCE [LARGE SCALE GENOMIC DNA]</scope>
    <source>
        <strain evidence="3 4">Marx 270</strain>
    </source>
</reference>
<evidence type="ECO:0000259" key="2">
    <source>
        <dbReference type="Pfam" id="PF20209"/>
    </source>
</evidence>
<organism evidence="3 4">
    <name type="scientific">Pisolithus tinctorius Marx 270</name>
    <dbReference type="NCBI Taxonomy" id="870435"/>
    <lineage>
        <taxon>Eukaryota</taxon>
        <taxon>Fungi</taxon>
        <taxon>Dikarya</taxon>
        <taxon>Basidiomycota</taxon>
        <taxon>Agaricomycotina</taxon>
        <taxon>Agaricomycetes</taxon>
        <taxon>Agaricomycetidae</taxon>
        <taxon>Boletales</taxon>
        <taxon>Sclerodermatineae</taxon>
        <taxon>Pisolithaceae</taxon>
        <taxon>Pisolithus</taxon>
    </lineage>
</organism>
<dbReference type="AlphaFoldDB" id="A0A0C3PB73"/>
<keyword evidence="4" id="KW-1185">Reference proteome</keyword>
<feature type="domain" description="Helitron helicase-like" evidence="1">
    <location>
        <begin position="353"/>
        <end position="575"/>
    </location>
</feature>
<dbReference type="InParanoid" id="A0A0C3PB73"/>
<accession>A0A0C3PB73</accession>
<evidence type="ECO:0000313" key="4">
    <source>
        <dbReference type="Proteomes" id="UP000054217"/>
    </source>
</evidence>
<evidence type="ECO:0000259" key="1">
    <source>
        <dbReference type="Pfam" id="PF14214"/>
    </source>
</evidence>
<dbReference type="InterPro" id="IPR046700">
    <property type="entry name" value="DUF6570"/>
</dbReference>
<dbReference type="Pfam" id="PF14214">
    <property type="entry name" value="Helitron_like_N"/>
    <property type="match status" value="1"/>
</dbReference>
<reference evidence="4" key="2">
    <citation type="submission" date="2015-01" db="EMBL/GenBank/DDBJ databases">
        <title>Evolutionary Origins and Diversification of the Mycorrhizal Mutualists.</title>
        <authorList>
            <consortium name="DOE Joint Genome Institute"/>
            <consortium name="Mycorrhizal Genomics Consortium"/>
            <person name="Kohler A."/>
            <person name="Kuo A."/>
            <person name="Nagy L.G."/>
            <person name="Floudas D."/>
            <person name="Copeland A."/>
            <person name="Barry K.W."/>
            <person name="Cichocki N."/>
            <person name="Veneault-Fourrey C."/>
            <person name="LaButti K."/>
            <person name="Lindquist E.A."/>
            <person name="Lipzen A."/>
            <person name="Lundell T."/>
            <person name="Morin E."/>
            <person name="Murat C."/>
            <person name="Riley R."/>
            <person name="Ohm R."/>
            <person name="Sun H."/>
            <person name="Tunlid A."/>
            <person name="Henrissat B."/>
            <person name="Grigoriev I.V."/>
            <person name="Hibbett D.S."/>
            <person name="Martin F."/>
        </authorList>
    </citation>
    <scope>NUCLEOTIDE SEQUENCE [LARGE SCALE GENOMIC DNA]</scope>
    <source>
        <strain evidence="4">Marx 270</strain>
    </source>
</reference>
<dbReference type="OrthoDB" id="432234at2759"/>
<feature type="domain" description="DUF6570" evidence="2">
    <location>
        <begin position="41"/>
        <end position="186"/>
    </location>
</feature>